<protein>
    <submittedName>
        <fullName evidence="1">Uncharacterized protein</fullName>
    </submittedName>
</protein>
<proteinExistence type="predicted"/>
<reference evidence="1" key="1">
    <citation type="submission" date="2020-09" db="EMBL/GenBank/DDBJ databases">
        <title>Genome-Enabled Discovery of Anthraquinone Biosynthesis in Senna tora.</title>
        <authorList>
            <person name="Kang S.-H."/>
            <person name="Pandey R.P."/>
            <person name="Lee C.-M."/>
            <person name="Sim J.-S."/>
            <person name="Jeong J.-T."/>
            <person name="Choi B.-S."/>
            <person name="Jung M."/>
            <person name="Ginzburg D."/>
            <person name="Zhao K."/>
            <person name="Won S.Y."/>
            <person name="Oh T.-J."/>
            <person name="Yu Y."/>
            <person name="Kim N.-H."/>
            <person name="Lee O.R."/>
            <person name="Lee T.-H."/>
            <person name="Bashyal P."/>
            <person name="Kim T.-S."/>
            <person name="Lee W.-H."/>
            <person name="Kawkins C."/>
            <person name="Kim C.-K."/>
            <person name="Kim J.S."/>
            <person name="Ahn B.O."/>
            <person name="Rhee S.Y."/>
            <person name="Sohng J.K."/>
        </authorList>
    </citation>
    <scope>NUCLEOTIDE SEQUENCE</scope>
    <source>
        <tissue evidence="1">Leaf</tissue>
    </source>
</reference>
<dbReference type="Proteomes" id="UP000634136">
    <property type="component" value="Unassembled WGS sequence"/>
</dbReference>
<accession>A0A834X1U6</accession>
<keyword evidence="2" id="KW-1185">Reference proteome</keyword>
<evidence type="ECO:0000313" key="2">
    <source>
        <dbReference type="Proteomes" id="UP000634136"/>
    </source>
</evidence>
<dbReference type="AlphaFoldDB" id="A0A834X1U6"/>
<dbReference type="EMBL" id="JAAIUW010000004">
    <property type="protein sequence ID" value="KAF7836008.1"/>
    <property type="molecule type" value="Genomic_DNA"/>
</dbReference>
<sequence length="51" mass="6067">MKNKDAQEALEQTFEVKVQKIHVLPTKTWDPIKTFVQESQKKQSLEHKMQN</sequence>
<evidence type="ECO:0000313" key="1">
    <source>
        <dbReference type="EMBL" id="KAF7836008.1"/>
    </source>
</evidence>
<organism evidence="1 2">
    <name type="scientific">Senna tora</name>
    <dbReference type="NCBI Taxonomy" id="362788"/>
    <lineage>
        <taxon>Eukaryota</taxon>
        <taxon>Viridiplantae</taxon>
        <taxon>Streptophyta</taxon>
        <taxon>Embryophyta</taxon>
        <taxon>Tracheophyta</taxon>
        <taxon>Spermatophyta</taxon>
        <taxon>Magnoliopsida</taxon>
        <taxon>eudicotyledons</taxon>
        <taxon>Gunneridae</taxon>
        <taxon>Pentapetalae</taxon>
        <taxon>rosids</taxon>
        <taxon>fabids</taxon>
        <taxon>Fabales</taxon>
        <taxon>Fabaceae</taxon>
        <taxon>Caesalpinioideae</taxon>
        <taxon>Cassia clade</taxon>
        <taxon>Senna</taxon>
    </lineage>
</organism>
<comment type="caution">
    <text evidence="1">The sequence shown here is derived from an EMBL/GenBank/DDBJ whole genome shotgun (WGS) entry which is preliminary data.</text>
</comment>
<name>A0A834X1U6_9FABA</name>
<gene>
    <name evidence="1" type="ORF">G2W53_010867</name>
</gene>